<name>A0A7W6LJY7_9HYPH</name>
<evidence type="ECO:0000313" key="2">
    <source>
        <dbReference type="Proteomes" id="UP000519897"/>
    </source>
</evidence>
<accession>A0A7W6LJY7</accession>
<organism evidence="1 2">
    <name type="scientific">Rhizobium rhizoryzae</name>
    <dbReference type="NCBI Taxonomy" id="451876"/>
    <lineage>
        <taxon>Bacteria</taxon>
        <taxon>Pseudomonadati</taxon>
        <taxon>Pseudomonadota</taxon>
        <taxon>Alphaproteobacteria</taxon>
        <taxon>Hyphomicrobiales</taxon>
        <taxon>Rhizobiaceae</taxon>
        <taxon>Rhizobium/Agrobacterium group</taxon>
        <taxon>Rhizobium</taxon>
    </lineage>
</organism>
<keyword evidence="2" id="KW-1185">Reference proteome</keyword>
<sequence length="128" mass="14138">MDAVEHSVDWTVTLATAVEQGLTIGEFCKRLGVSPSAVRRMENRTGLKLNRQRVYPATHAPGTGIDWHKVLSEAKAEGLSVNQLAVRLFVTNASVLNAEDRTGIYLNRKRPNPQRKGGFRAAQIIQSK</sequence>
<reference evidence="1 2" key="1">
    <citation type="submission" date="2020-08" db="EMBL/GenBank/DDBJ databases">
        <title>Genomic Encyclopedia of Type Strains, Phase IV (KMG-IV): sequencing the most valuable type-strain genomes for metagenomic binning, comparative biology and taxonomic classification.</title>
        <authorList>
            <person name="Goeker M."/>
        </authorList>
    </citation>
    <scope>NUCLEOTIDE SEQUENCE [LARGE SCALE GENOMIC DNA]</scope>
    <source>
        <strain evidence="1 2">DSM 29514</strain>
    </source>
</reference>
<comment type="caution">
    <text evidence="1">The sequence shown here is derived from an EMBL/GenBank/DDBJ whole genome shotgun (WGS) entry which is preliminary data.</text>
</comment>
<evidence type="ECO:0000313" key="1">
    <source>
        <dbReference type="EMBL" id="MBB4145756.1"/>
    </source>
</evidence>
<gene>
    <name evidence="1" type="ORF">GGQ72_004322</name>
</gene>
<proteinExistence type="predicted"/>
<dbReference type="AlphaFoldDB" id="A0A7W6LJY7"/>
<dbReference type="EMBL" id="JACIEC010000011">
    <property type="protein sequence ID" value="MBB4145756.1"/>
    <property type="molecule type" value="Genomic_DNA"/>
</dbReference>
<dbReference type="Proteomes" id="UP000519897">
    <property type="component" value="Unassembled WGS sequence"/>
</dbReference>
<protein>
    <submittedName>
        <fullName evidence="1">Uncharacterized protein</fullName>
    </submittedName>
</protein>
<dbReference type="RefSeq" id="WP_165130518.1">
    <property type="nucleotide sequence ID" value="NZ_CP049248.1"/>
</dbReference>